<dbReference type="Gene3D" id="2.20.25.10">
    <property type="match status" value="1"/>
</dbReference>
<feature type="domain" description="HTH LytTR-type" evidence="5">
    <location>
        <begin position="146"/>
        <end position="249"/>
    </location>
</feature>
<feature type="modified residue" description="4-aspartylphosphate" evidence="3">
    <location>
        <position position="54"/>
    </location>
</feature>
<dbReference type="GO" id="GO:0003677">
    <property type="term" value="F:DNA binding"/>
    <property type="evidence" value="ECO:0007669"/>
    <property type="project" value="InterPro"/>
</dbReference>
<dbReference type="InterPro" id="IPR011006">
    <property type="entry name" value="CheY-like_superfamily"/>
</dbReference>
<evidence type="ECO:0000256" key="1">
    <source>
        <dbReference type="ARBA" id="ARBA00018672"/>
    </source>
</evidence>
<dbReference type="GO" id="GO:0000156">
    <property type="term" value="F:phosphorelay response regulator activity"/>
    <property type="evidence" value="ECO:0007669"/>
    <property type="project" value="InterPro"/>
</dbReference>
<dbReference type="PROSITE" id="PS50110">
    <property type="entry name" value="RESPONSE_REGULATORY"/>
    <property type="match status" value="1"/>
</dbReference>
<evidence type="ECO:0000259" key="4">
    <source>
        <dbReference type="PROSITE" id="PS50110"/>
    </source>
</evidence>
<dbReference type="SMART" id="SM00850">
    <property type="entry name" value="LytTR"/>
    <property type="match status" value="1"/>
</dbReference>
<dbReference type="SMART" id="SM00448">
    <property type="entry name" value="REC"/>
    <property type="match status" value="1"/>
</dbReference>
<dbReference type="RefSeq" id="WP_072772711.1">
    <property type="nucleotide sequence ID" value="NZ_FRDN01000007.1"/>
</dbReference>
<dbReference type="CDD" id="cd17532">
    <property type="entry name" value="REC_LytTR_AlgR-like"/>
    <property type="match status" value="1"/>
</dbReference>
<name>A0A1M7TNI1_9FIRM</name>
<dbReference type="InterPro" id="IPR001789">
    <property type="entry name" value="Sig_transdc_resp-reg_receiver"/>
</dbReference>
<accession>A0A1M7TNI1</accession>
<dbReference type="EMBL" id="FRDN01000007">
    <property type="protein sequence ID" value="SHN72265.1"/>
    <property type="molecule type" value="Genomic_DNA"/>
</dbReference>
<dbReference type="STRING" id="1121395.SAMN02745215_02278"/>
<evidence type="ECO:0000256" key="3">
    <source>
        <dbReference type="PROSITE-ProRule" id="PRU00169"/>
    </source>
</evidence>
<evidence type="ECO:0000259" key="5">
    <source>
        <dbReference type="PROSITE" id="PS50930"/>
    </source>
</evidence>
<dbReference type="Pfam" id="PF00072">
    <property type="entry name" value="Response_reg"/>
    <property type="match status" value="1"/>
</dbReference>
<evidence type="ECO:0000256" key="2">
    <source>
        <dbReference type="ARBA" id="ARBA00024867"/>
    </source>
</evidence>
<evidence type="ECO:0000313" key="7">
    <source>
        <dbReference type="Proteomes" id="UP000184010"/>
    </source>
</evidence>
<gene>
    <name evidence="6" type="ORF">SAMN02745215_02278</name>
</gene>
<dbReference type="PROSITE" id="PS50930">
    <property type="entry name" value="HTH_LYTTR"/>
    <property type="match status" value="1"/>
</dbReference>
<dbReference type="PANTHER" id="PTHR37299:SF1">
    <property type="entry name" value="STAGE 0 SPORULATION PROTEIN A HOMOLOG"/>
    <property type="match status" value="1"/>
</dbReference>
<dbReference type="AlphaFoldDB" id="A0A1M7TNI1"/>
<reference evidence="7" key="1">
    <citation type="submission" date="2016-12" db="EMBL/GenBank/DDBJ databases">
        <authorList>
            <person name="Varghese N."/>
            <person name="Submissions S."/>
        </authorList>
    </citation>
    <scope>NUCLEOTIDE SEQUENCE [LARGE SCALE GENOMIC DNA]</scope>
    <source>
        <strain evidence="7">DSM 11544</strain>
    </source>
</reference>
<dbReference type="Proteomes" id="UP000184010">
    <property type="component" value="Unassembled WGS sequence"/>
</dbReference>
<dbReference type="PANTHER" id="PTHR37299">
    <property type="entry name" value="TRANSCRIPTIONAL REGULATOR-RELATED"/>
    <property type="match status" value="1"/>
</dbReference>
<evidence type="ECO:0000313" key="6">
    <source>
        <dbReference type="EMBL" id="SHN72265.1"/>
    </source>
</evidence>
<feature type="domain" description="Response regulatory" evidence="4">
    <location>
        <begin position="3"/>
        <end position="120"/>
    </location>
</feature>
<dbReference type="InterPro" id="IPR046947">
    <property type="entry name" value="LytR-like"/>
</dbReference>
<sequence>MIHVLVVDDEAPARDELIFLLERVPGVVIDDTADNGQEALRKILKLRPQVVFLDIQMPDMTGLAVCRELLTMLKPSELPIIIFATAYDQHALEAFQVNAVDYILKPFDEERLQMTMEKIRRLLSRPAADSLNRILALLEKPRDAKIPVELNERILLLNPQEIIFCSITARHVMIMTCNEEYKTNYNLCELEDKLGFLRTHKSYLVNPDKVREVIPWFNGTYNLLMADDKASSVPVSRTYLKEVRQRLNF</sequence>
<comment type="function">
    <text evidence="2">May play the central regulatory role in sporulation. It may be an element of the effector pathway responsible for the activation of sporulation genes in response to nutritional stress. Spo0A may act in concert with spo0H (a sigma factor) to control the expression of some genes that are critical to the sporulation process.</text>
</comment>
<proteinExistence type="predicted"/>
<organism evidence="6 7">
    <name type="scientific">Desulfitobacterium chlororespirans DSM 11544</name>
    <dbReference type="NCBI Taxonomy" id="1121395"/>
    <lineage>
        <taxon>Bacteria</taxon>
        <taxon>Bacillati</taxon>
        <taxon>Bacillota</taxon>
        <taxon>Clostridia</taxon>
        <taxon>Eubacteriales</taxon>
        <taxon>Desulfitobacteriaceae</taxon>
        <taxon>Desulfitobacterium</taxon>
    </lineage>
</organism>
<dbReference type="Pfam" id="PF04397">
    <property type="entry name" value="LytTR"/>
    <property type="match status" value="1"/>
</dbReference>
<dbReference type="SUPFAM" id="SSF52172">
    <property type="entry name" value="CheY-like"/>
    <property type="match status" value="1"/>
</dbReference>
<dbReference type="Gene3D" id="2.40.50.40">
    <property type="match status" value="1"/>
</dbReference>
<protein>
    <recommendedName>
        <fullName evidence="1">Stage 0 sporulation protein A homolog</fullName>
    </recommendedName>
</protein>
<dbReference type="Gene3D" id="3.40.50.2300">
    <property type="match status" value="1"/>
</dbReference>
<keyword evidence="3" id="KW-0597">Phosphoprotein</keyword>
<keyword evidence="7" id="KW-1185">Reference proteome</keyword>
<dbReference type="InterPro" id="IPR007492">
    <property type="entry name" value="LytTR_DNA-bd_dom"/>
</dbReference>